<reference evidence="3 4" key="1">
    <citation type="submission" date="2018-11" db="EMBL/GenBank/DDBJ databases">
        <title>Erythrobacter spongiae sp. nov., isolated from a marine sponge.</title>
        <authorList>
            <person name="Zhuang L."/>
            <person name="Luo L."/>
        </authorList>
    </citation>
    <scope>NUCLEOTIDE SEQUENCE [LARGE SCALE GENOMIC DNA]</scope>
    <source>
        <strain evidence="3 4">HN-E23</strain>
    </source>
</reference>
<protein>
    <submittedName>
        <fullName evidence="3">N-acetyltransferase</fullName>
    </submittedName>
</protein>
<gene>
    <name evidence="3" type="ORF">EG799_03700</name>
</gene>
<dbReference type="GO" id="GO:0016747">
    <property type="term" value="F:acyltransferase activity, transferring groups other than amino-acyl groups"/>
    <property type="evidence" value="ECO:0007669"/>
    <property type="project" value="InterPro"/>
</dbReference>
<evidence type="ECO:0000259" key="2">
    <source>
        <dbReference type="PROSITE" id="PS51186"/>
    </source>
</evidence>
<name>A0A3N5CYC0_9SPHN</name>
<accession>A0A3N5CYC0</accession>
<dbReference type="EMBL" id="RPFZ01000001">
    <property type="protein sequence ID" value="RPF72660.1"/>
    <property type="molecule type" value="Genomic_DNA"/>
</dbReference>
<dbReference type="AlphaFoldDB" id="A0A3N5CYC0"/>
<sequence length="188" mass="19688">MLLRPAWSEDVGELTAAIAHESVARMLARLPWPYDEADAHAFVAQRRNPHLPSLVVTVPGARGAIVGGVGLHDEAGEAHVGYWVTPPAWGCGIATEALRGMADLAKLCGHARLVARHAIDNPASGRVLRNAGFRPTGRTTCYSSPGRGGNPVAAPEYALDLSATGNHEAGQDRGDPAKPRGRMVPAAA</sequence>
<dbReference type="InterPro" id="IPR000182">
    <property type="entry name" value="GNAT_dom"/>
</dbReference>
<evidence type="ECO:0000313" key="4">
    <source>
        <dbReference type="Proteomes" id="UP000275232"/>
    </source>
</evidence>
<organism evidence="3 4">
    <name type="scientific">Aurantiacibacter spongiae</name>
    <dbReference type="NCBI Taxonomy" id="2488860"/>
    <lineage>
        <taxon>Bacteria</taxon>
        <taxon>Pseudomonadati</taxon>
        <taxon>Pseudomonadota</taxon>
        <taxon>Alphaproteobacteria</taxon>
        <taxon>Sphingomonadales</taxon>
        <taxon>Erythrobacteraceae</taxon>
        <taxon>Aurantiacibacter</taxon>
    </lineage>
</organism>
<evidence type="ECO:0000313" key="3">
    <source>
        <dbReference type="EMBL" id="RPF72660.1"/>
    </source>
</evidence>
<dbReference type="SUPFAM" id="SSF55729">
    <property type="entry name" value="Acyl-CoA N-acyltransferases (Nat)"/>
    <property type="match status" value="1"/>
</dbReference>
<proteinExistence type="predicted"/>
<dbReference type="PANTHER" id="PTHR43328">
    <property type="entry name" value="ACETYLTRANSFERASE-RELATED"/>
    <property type="match status" value="1"/>
</dbReference>
<dbReference type="InterPro" id="IPR016181">
    <property type="entry name" value="Acyl_CoA_acyltransferase"/>
</dbReference>
<evidence type="ECO:0000256" key="1">
    <source>
        <dbReference type="SAM" id="MobiDB-lite"/>
    </source>
</evidence>
<keyword evidence="3" id="KW-0808">Transferase</keyword>
<dbReference type="Pfam" id="PF13302">
    <property type="entry name" value="Acetyltransf_3"/>
    <property type="match status" value="1"/>
</dbReference>
<feature type="region of interest" description="Disordered" evidence="1">
    <location>
        <begin position="139"/>
        <end position="188"/>
    </location>
</feature>
<feature type="domain" description="N-acetyltransferase" evidence="2">
    <location>
        <begin position="9"/>
        <end position="162"/>
    </location>
</feature>
<dbReference type="Proteomes" id="UP000275232">
    <property type="component" value="Unassembled WGS sequence"/>
</dbReference>
<feature type="compositionally biased region" description="Basic and acidic residues" evidence="1">
    <location>
        <begin position="169"/>
        <end position="178"/>
    </location>
</feature>
<dbReference type="PANTHER" id="PTHR43328:SF1">
    <property type="entry name" value="N-ACETYLTRANSFERASE DOMAIN-CONTAINING PROTEIN"/>
    <property type="match status" value="1"/>
</dbReference>
<dbReference type="OrthoDB" id="9804153at2"/>
<dbReference type="Gene3D" id="3.40.630.30">
    <property type="match status" value="1"/>
</dbReference>
<dbReference type="CDD" id="cd04301">
    <property type="entry name" value="NAT_SF"/>
    <property type="match status" value="1"/>
</dbReference>
<keyword evidence="4" id="KW-1185">Reference proteome</keyword>
<comment type="caution">
    <text evidence="3">The sequence shown here is derived from an EMBL/GenBank/DDBJ whole genome shotgun (WGS) entry which is preliminary data.</text>
</comment>
<dbReference type="PROSITE" id="PS51186">
    <property type="entry name" value="GNAT"/>
    <property type="match status" value="1"/>
</dbReference>